<keyword evidence="4" id="KW-0677">Repeat</keyword>
<protein>
    <recommendedName>
        <fullName evidence="15">Neurocan core protein</fullName>
    </recommendedName>
</protein>
<evidence type="ECO:0000256" key="4">
    <source>
        <dbReference type="ARBA" id="ARBA00022737"/>
    </source>
</evidence>
<evidence type="ECO:0000256" key="2">
    <source>
        <dbReference type="ARBA" id="ARBA00022525"/>
    </source>
</evidence>
<dbReference type="InterPro" id="IPR036179">
    <property type="entry name" value="Ig-like_dom_sf"/>
</dbReference>
<dbReference type="PRINTS" id="PR01265">
    <property type="entry name" value="LINKMODULE"/>
</dbReference>
<dbReference type="PANTHER" id="PTHR22804">
    <property type="entry name" value="AGGRECAN/VERSICAN PROTEOGLYCAN"/>
    <property type="match status" value="1"/>
</dbReference>
<dbReference type="GO" id="GO:0072534">
    <property type="term" value="C:perineuronal net"/>
    <property type="evidence" value="ECO:0007669"/>
    <property type="project" value="TreeGrafter"/>
</dbReference>
<comment type="caution">
    <text evidence="9">Lacks conserved residue(s) required for the propagation of feature annotation.</text>
</comment>
<feature type="non-terminal residue" evidence="13">
    <location>
        <position position="438"/>
    </location>
</feature>
<feature type="disulfide bond" evidence="9">
    <location>
        <begin position="167"/>
        <end position="188"/>
    </location>
</feature>
<dbReference type="GO" id="GO:0001501">
    <property type="term" value="P:skeletal system development"/>
    <property type="evidence" value="ECO:0007669"/>
    <property type="project" value="TreeGrafter"/>
</dbReference>
<dbReference type="GO" id="GO:0010001">
    <property type="term" value="P:glial cell differentiation"/>
    <property type="evidence" value="ECO:0007669"/>
    <property type="project" value="TreeGrafter"/>
</dbReference>
<keyword evidence="7" id="KW-0325">Glycoprotein</keyword>
<organism evidence="13 14">
    <name type="scientific">Aldrovandia affinis</name>
    <dbReference type="NCBI Taxonomy" id="143900"/>
    <lineage>
        <taxon>Eukaryota</taxon>
        <taxon>Metazoa</taxon>
        <taxon>Chordata</taxon>
        <taxon>Craniata</taxon>
        <taxon>Vertebrata</taxon>
        <taxon>Euteleostomi</taxon>
        <taxon>Actinopterygii</taxon>
        <taxon>Neopterygii</taxon>
        <taxon>Teleostei</taxon>
        <taxon>Notacanthiformes</taxon>
        <taxon>Halosauridae</taxon>
        <taxon>Aldrovandia</taxon>
    </lineage>
</organism>
<dbReference type="Pfam" id="PF00193">
    <property type="entry name" value="Xlink"/>
    <property type="match status" value="2"/>
</dbReference>
<dbReference type="InterPro" id="IPR050691">
    <property type="entry name" value="Hyaluronan_bind_Proteoglycan"/>
</dbReference>
<evidence type="ECO:0000256" key="5">
    <source>
        <dbReference type="ARBA" id="ARBA00022974"/>
    </source>
</evidence>
<evidence type="ECO:0000256" key="3">
    <source>
        <dbReference type="ARBA" id="ARBA00022729"/>
    </source>
</evidence>
<dbReference type="SMART" id="SM00445">
    <property type="entry name" value="LINK"/>
    <property type="match status" value="2"/>
</dbReference>
<dbReference type="Proteomes" id="UP001221898">
    <property type="component" value="Unassembled WGS sequence"/>
</dbReference>
<keyword evidence="2" id="KW-0964">Secreted</keyword>
<feature type="domain" description="Ig-like" evidence="11">
    <location>
        <begin position="1"/>
        <end position="117"/>
    </location>
</feature>
<evidence type="ECO:0000313" key="14">
    <source>
        <dbReference type="Proteomes" id="UP001221898"/>
    </source>
</evidence>
<feature type="compositionally biased region" description="Basic and acidic residues" evidence="10">
    <location>
        <begin position="333"/>
        <end position="345"/>
    </location>
</feature>
<dbReference type="InterPro" id="IPR016187">
    <property type="entry name" value="CTDL_fold"/>
</dbReference>
<dbReference type="SUPFAM" id="SSF56436">
    <property type="entry name" value="C-type lectin-like"/>
    <property type="match status" value="2"/>
</dbReference>
<dbReference type="SMART" id="SM00409">
    <property type="entry name" value="IG"/>
    <property type="match status" value="1"/>
</dbReference>
<keyword evidence="6 9" id="KW-1015">Disulfide bond</keyword>
<dbReference type="FunFam" id="3.10.100.10:FF:000011">
    <property type="entry name" value="Aggrecan core protein"/>
    <property type="match status" value="1"/>
</dbReference>
<accession>A0AAD7VZI6</accession>
<dbReference type="GO" id="GO:0002052">
    <property type="term" value="P:positive regulation of neuroblast proliferation"/>
    <property type="evidence" value="ECO:0007669"/>
    <property type="project" value="TreeGrafter"/>
</dbReference>
<proteinExistence type="predicted"/>
<evidence type="ECO:0000313" key="13">
    <source>
        <dbReference type="EMBL" id="KAJ8367220.1"/>
    </source>
</evidence>
<dbReference type="PANTHER" id="PTHR22804:SF24">
    <property type="entry name" value="NEUROCAN CORE PROTEIN"/>
    <property type="match status" value="1"/>
</dbReference>
<dbReference type="FunFam" id="3.10.100.10:FF:000002">
    <property type="entry name" value="Hyaluronan proteoglycan link protein 1"/>
    <property type="match status" value="1"/>
</dbReference>
<feature type="disulfide bond" evidence="9">
    <location>
        <begin position="265"/>
        <end position="286"/>
    </location>
</feature>
<evidence type="ECO:0000256" key="7">
    <source>
        <dbReference type="ARBA" id="ARBA00023180"/>
    </source>
</evidence>
<gene>
    <name evidence="13" type="ORF">AAFF_G00324000</name>
</gene>
<evidence type="ECO:0000259" key="11">
    <source>
        <dbReference type="PROSITE" id="PS50835"/>
    </source>
</evidence>
<feature type="region of interest" description="Disordered" evidence="10">
    <location>
        <begin position="325"/>
        <end position="438"/>
    </location>
</feature>
<dbReference type="InterPro" id="IPR000538">
    <property type="entry name" value="Link_dom"/>
</dbReference>
<dbReference type="Pfam" id="PF07686">
    <property type="entry name" value="V-set"/>
    <property type="match status" value="1"/>
</dbReference>
<dbReference type="EMBL" id="JAINUG010000494">
    <property type="protein sequence ID" value="KAJ8367220.1"/>
    <property type="molecule type" value="Genomic_DNA"/>
</dbReference>
<keyword evidence="5" id="KW-0654">Proteoglycan</keyword>
<dbReference type="InterPro" id="IPR016186">
    <property type="entry name" value="C-type_lectin-like/link_sf"/>
</dbReference>
<comment type="subcellular location">
    <subcellularLocation>
        <location evidence="1">Secreted</location>
    </subcellularLocation>
</comment>
<keyword evidence="8" id="KW-0393">Immunoglobulin domain</keyword>
<keyword evidence="3" id="KW-0732">Signal</keyword>
<dbReference type="Gene3D" id="3.10.100.10">
    <property type="entry name" value="Mannose-Binding Protein A, subunit A"/>
    <property type="match status" value="2"/>
</dbReference>
<dbReference type="GO" id="GO:0045202">
    <property type="term" value="C:synapse"/>
    <property type="evidence" value="ECO:0007669"/>
    <property type="project" value="TreeGrafter"/>
</dbReference>
<evidence type="ECO:0000256" key="6">
    <source>
        <dbReference type="ARBA" id="ARBA00023157"/>
    </source>
</evidence>
<dbReference type="InterPro" id="IPR013106">
    <property type="entry name" value="Ig_V-set"/>
</dbReference>
<evidence type="ECO:0008006" key="15">
    <source>
        <dbReference type="Google" id="ProtNLM"/>
    </source>
</evidence>
<dbReference type="Gene3D" id="2.60.40.10">
    <property type="entry name" value="Immunoglobulins"/>
    <property type="match status" value="1"/>
</dbReference>
<dbReference type="AlphaFoldDB" id="A0AAD7VZI6"/>
<evidence type="ECO:0000256" key="10">
    <source>
        <dbReference type="SAM" id="MobiDB-lite"/>
    </source>
</evidence>
<dbReference type="GO" id="GO:0007417">
    <property type="term" value="P:central nervous system development"/>
    <property type="evidence" value="ECO:0007669"/>
    <property type="project" value="TreeGrafter"/>
</dbReference>
<comment type="caution">
    <text evidence="13">The sequence shown here is derived from an EMBL/GenBank/DDBJ whole genome shotgun (WGS) entry which is preliminary data.</text>
</comment>
<dbReference type="GO" id="GO:0007155">
    <property type="term" value="P:cell adhesion"/>
    <property type="evidence" value="ECO:0007669"/>
    <property type="project" value="InterPro"/>
</dbReference>
<feature type="domain" description="Link" evidence="12">
    <location>
        <begin position="121"/>
        <end position="216"/>
    </location>
</feature>
<dbReference type="CDD" id="cd03517">
    <property type="entry name" value="Link_domain_CSPGs_modules_1_3"/>
    <property type="match status" value="1"/>
</dbReference>
<evidence type="ECO:0000256" key="1">
    <source>
        <dbReference type="ARBA" id="ARBA00004613"/>
    </source>
</evidence>
<feature type="region of interest" description="Disordered" evidence="10">
    <location>
        <begin position="1"/>
        <end position="32"/>
    </location>
</feature>
<keyword evidence="14" id="KW-1185">Reference proteome</keyword>
<dbReference type="GO" id="GO:0005615">
    <property type="term" value="C:extracellular space"/>
    <property type="evidence" value="ECO:0007669"/>
    <property type="project" value="TreeGrafter"/>
</dbReference>
<evidence type="ECO:0000256" key="9">
    <source>
        <dbReference type="PROSITE-ProRule" id="PRU00323"/>
    </source>
</evidence>
<dbReference type="SUPFAM" id="SSF48726">
    <property type="entry name" value="Immunoglobulin"/>
    <property type="match status" value="1"/>
</dbReference>
<name>A0AAD7VZI6_9TELE</name>
<evidence type="ECO:0000256" key="8">
    <source>
        <dbReference type="ARBA" id="ARBA00023319"/>
    </source>
</evidence>
<evidence type="ECO:0000259" key="12">
    <source>
        <dbReference type="PROSITE" id="PS50963"/>
    </source>
</evidence>
<reference evidence="13" key="1">
    <citation type="journal article" date="2023" name="Science">
        <title>Genome structures resolve the early diversification of teleost fishes.</title>
        <authorList>
            <person name="Parey E."/>
            <person name="Louis A."/>
            <person name="Montfort J."/>
            <person name="Bouchez O."/>
            <person name="Roques C."/>
            <person name="Iampietro C."/>
            <person name="Lluch J."/>
            <person name="Castinel A."/>
            <person name="Donnadieu C."/>
            <person name="Desvignes T."/>
            <person name="Floi Bucao C."/>
            <person name="Jouanno E."/>
            <person name="Wen M."/>
            <person name="Mejri S."/>
            <person name="Dirks R."/>
            <person name="Jansen H."/>
            <person name="Henkel C."/>
            <person name="Chen W.J."/>
            <person name="Zahm M."/>
            <person name="Cabau C."/>
            <person name="Klopp C."/>
            <person name="Thompson A.W."/>
            <person name="Robinson-Rechavi M."/>
            <person name="Braasch I."/>
            <person name="Lecointre G."/>
            <person name="Bobe J."/>
            <person name="Postlethwait J.H."/>
            <person name="Berthelot C."/>
            <person name="Roest Crollius H."/>
            <person name="Guiguen Y."/>
        </authorList>
    </citation>
    <scope>NUCLEOTIDE SEQUENCE</scope>
    <source>
        <strain evidence="13">NC1722</strain>
    </source>
</reference>
<dbReference type="InterPro" id="IPR013783">
    <property type="entry name" value="Ig-like_fold"/>
</dbReference>
<dbReference type="GO" id="GO:0005540">
    <property type="term" value="F:hyaluronic acid binding"/>
    <property type="evidence" value="ECO:0007669"/>
    <property type="project" value="InterPro"/>
</dbReference>
<dbReference type="PROSITE" id="PS50835">
    <property type="entry name" value="IG_LIKE"/>
    <property type="match status" value="1"/>
</dbReference>
<dbReference type="PROSITE" id="PS01241">
    <property type="entry name" value="LINK_1"/>
    <property type="match status" value="1"/>
</dbReference>
<sequence>MSQPVRGELSGDALLPCSLPPGPGGPPPDPPTVRWTKVWGQRGGDEGVQREQAVLVAKGNVLEVTKAFLGRVSLPGHRGDPSNASLALTGLRSSDAGVYHCHVTAGNNMQQDTVPLQVKGLLFHYRSPRGRYTLSFRAAQRACLQSSALLATPAQLSAAFSDGYGNCAAGWLSDRTVRYSIQSPGPGCYGDGEDSPGVRSYGSRDAGELFDVYCFAKQLQGEVFFSSVREKLTLWSASSHCEALGGQLASVGQLFLAWQGGMDQCDPGWLSDGSVRYPINQPRPACGGDKPGVRTLYLNGSGYHDASALFDAYCYRDKRAARPLGPSRSITLETRRVTGPDRPPRDPQGPPPPEATTPPPEATTPPPQPASHGGSAGEEGAGKPSVLPPLQRPWISPGPGGSNVGVSERGRDPEPTQDGVAPKPTPERPGTDWTTPLR</sequence>
<dbReference type="InterPro" id="IPR003599">
    <property type="entry name" value="Ig_sub"/>
</dbReference>
<dbReference type="InterPro" id="IPR007110">
    <property type="entry name" value="Ig-like_dom"/>
</dbReference>
<feature type="compositionally biased region" description="Pro residues" evidence="10">
    <location>
        <begin position="346"/>
        <end position="369"/>
    </location>
</feature>
<feature type="compositionally biased region" description="Pro residues" evidence="10">
    <location>
        <begin position="18"/>
        <end position="31"/>
    </location>
</feature>
<dbReference type="PROSITE" id="PS50963">
    <property type="entry name" value="LINK_2"/>
    <property type="match status" value="2"/>
</dbReference>
<feature type="domain" description="Link" evidence="12">
    <location>
        <begin position="219"/>
        <end position="316"/>
    </location>
</feature>